<evidence type="ECO:0000256" key="3">
    <source>
        <dbReference type="ARBA" id="ARBA00023274"/>
    </source>
</evidence>
<name>A0A9W8AGC6_9FUNG</name>
<dbReference type="Pfam" id="PF01632">
    <property type="entry name" value="Ribosomal_L35p"/>
    <property type="match status" value="1"/>
</dbReference>
<dbReference type="AlphaFoldDB" id="A0A9W8AGC6"/>
<proteinExistence type="inferred from homology"/>
<dbReference type="PANTHER" id="PTHR33343:SF1">
    <property type="entry name" value="LARGE RIBOSOMAL SUBUNIT PROTEIN BL35M"/>
    <property type="match status" value="1"/>
</dbReference>
<dbReference type="OrthoDB" id="162638at2759"/>
<dbReference type="PANTHER" id="PTHR33343">
    <property type="entry name" value="54S RIBOSOMAL PROTEIN BL35M"/>
    <property type="match status" value="1"/>
</dbReference>
<gene>
    <name evidence="5" type="ORF">IWQ60_004134</name>
</gene>
<keyword evidence="2 4" id="KW-0689">Ribosomal protein</keyword>
<dbReference type="GO" id="GO:0006412">
    <property type="term" value="P:translation"/>
    <property type="evidence" value="ECO:0007669"/>
    <property type="project" value="InterPro"/>
</dbReference>
<sequence>MRLIPARTYHAEGGTRLVQRNPLLQSAFTRPLTATQISGFNILSQGGAWTSIRTKYKMKTHSGTKKRFRLNAKGQFRATHAARAHFNRKVRSIRARATRKPLVLAKAYHNHMKKLMPYAS</sequence>
<dbReference type="Proteomes" id="UP001150569">
    <property type="component" value="Unassembled WGS sequence"/>
</dbReference>
<evidence type="ECO:0000256" key="4">
    <source>
        <dbReference type="RuleBase" id="RU000568"/>
    </source>
</evidence>
<dbReference type="PRINTS" id="PR00064">
    <property type="entry name" value="RIBOSOMALL35"/>
</dbReference>
<dbReference type="Gene3D" id="4.10.410.60">
    <property type="match status" value="1"/>
</dbReference>
<keyword evidence="3 4" id="KW-0687">Ribonucleoprotein</keyword>
<evidence type="ECO:0000256" key="1">
    <source>
        <dbReference type="ARBA" id="ARBA00006598"/>
    </source>
</evidence>
<dbReference type="InterPro" id="IPR001706">
    <property type="entry name" value="Ribosomal_bL35"/>
</dbReference>
<dbReference type="GO" id="GO:0015934">
    <property type="term" value="C:large ribosomal subunit"/>
    <property type="evidence" value="ECO:0007669"/>
    <property type="project" value="TreeGrafter"/>
</dbReference>
<comment type="caution">
    <text evidence="5">The sequence shown here is derived from an EMBL/GenBank/DDBJ whole genome shotgun (WGS) entry which is preliminary data.</text>
</comment>
<dbReference type="SUPFAM" id="SSF143034">
    <property type="entry name" value="L35p-like"/>
    <property type="match status" value="1"/>
</dbReference>
<protein>
    <recommendedName>
        <fullName evidence="4">50S ribosomal protein L35</fullName>
    </recommendedName>
</protein>
<evidence type="ECO:0000313" key="5">
    <source>
        <dbReference type="EMBL" id="KAJ1926037.1"/>
    </source>
</evidence>
<reference evidence="5" key="1">
    <citation type="submission" date="2022-07" db="EMBL/GenBank/DDBJ databases">
        <title>Phylogenomic reconstructions and comparative analyses of Kickxellomycotina fungi.</title>
        <authorList>
            <person name="Reynolds N.K."/>
            <person name="Stajich J.E."/>
            <person name="Barry K."/>
            <person name="Grigoriev I.V."/>
            <person name="Crous P."/>
            <person name="Smith M.E."/>
        </authorList>
    </citation>
    <scope>NUCLEOTIDE SEQUENCE</scope>
    <source>
        <strain evidence="5">RSA 861</strain>
    </source>
</reference>
<keyword evidence="6" id="KW-1185">Reference proteome</keyword>
<dbReference type="HAMAP" id="MF_00514">
    <property type="entry name" value="Ribosomal_bL35"/>
    <property type="match status" value="1"/>
</dbReference>
<dbReference type="EMBL" id="JANBPT010000192">
    <property type="protein sequence ID" value="KAJ1926037.1"/>
    <property type="molecule type" value="Genomic_DNA"/>
</dbReference>
<dbReference type="GO" id="GO:0003735">
    <property type="term" value="F:structural constituent of ribosome"/>
    <property type="evidence" value="ECO:0007669"/>
    <property type="project" value="InterPro"/>
</dbReference>
<evidence type="ECO:0000256" key="2">
    <source>
        <dbReference type="ARBA" id="ARBA00022980"/>
    </source>
</evidence>
<accession>A0A9W8AGC6</accession>
<dbReference type="InterPro" id="IPR037229">
    <property type="entry name" value="Ribosomal_bL35_sf"/>
</dbReference>
<dbReference type="InterPro" id="IPR021137">
    <property type="entry name" value="Ribosomal_bL35-like"/>
</dbReference>
<comment type="similarity">
    <text evidence="1 4">Belongs to the bacterial ribosomal protein bL35 family.</text>
</comment>
<evidence type="ECO:0000313" key="6">
    <source>
        <dbReference type="Proteomes" id="UP001150569"/>
    </source>
</evidence>
<organism evidence="5 6">
    <name type="scientific">Tieghemiomyces parasiticus</name>
    <dbReference type="NCBI Taxonomy" id="78921"/>
    <lineage>
        <taxon>Eukaryota</taxon>
        <taxon>Fungi</taxon>
        <taxon>Fungi incertae sedis</taxon>
        <taxon>Zoopagomycota</taxon>
        <taxon>Kickxellomycotina</taxon>
        <taxon>Dimargaritomycetes</taxon>
        <taxon>Dimargaritales</taxon>
        <taxon>Dimargaritaceae</taxon>
        <taxon>Tieghemiomyces</taxon>
    </lineage>
</organism>